<evidence type="ECO:0000256" key="1">
    <source>
        <dbReference type="ARBA" id="ARBA00008857"/>
    </source>
</evidence>
<evidence type="ECO:0000256" key="4">
    <source>
        <dbReference type="ARBA" id="ARBA00023172"/>
    </source>
</evidence>
<dbReference type="InterPro" id="IPR002104">
    <property type="entry name" value="Integrase_catalytic"/>
</dbReference>
<keyword evidence="3 5" id="KW-0238">DNA-binding</keyword>
<dbReference type="PROSITE" id="PS51898">
    <property type="entry name" value="TYR_RECOMBINASE"/>
    <property type="match status" value="1"/>
</dbReference>
<dbReference type="Pfam" id="PF00589">
    <property type="entry name" value="Phage_integrase"/>
    <property type="match status" value="1"/>
</dbReference>
<gene>
    <name evidence="9" type="ORF">AAH17_06735</name>
    <name evidence="10" type="ORF">AAH24_04410</name>
    <name evidence="8" type="ORF">BVH53_03655</name>
</gene>
<feature type="domain" description="Core-binding (CB)" evidence="7">
    <location>
        <begin position="104"/>
        <end position="185"/>
    </location>
</feature>
<evidence type="ECO:0000313" key="11">
    <source>
        <dbReference type="Proteomes" id="UP000557842"/>
    </source>
</evidence>
<reference evidence="9 11" key="1">
    <citation type="submission" date="2018-05" db="EMBL/GenBank/DDBJ databases">
        <authorList>
            <consortium name="PulseNet: The National Subtyping Network for Foodborne Disease Surveillance"/>
            <person name="Tarr C.L."/>
            <person name="Trees E."/>
            <person name="Katz L.S."/>
            <person name="Carleton-Romer H.A."/>
            <person name="Stroika S."/>
            <person name="Kucerova Z."/>
            <person name="Roache K.F."/>
            <person name="Sabol A.L."/>
            <person name="Besser J."/>
            <person name="Gerner-Smidt P."/>
        </authorList>
    </citation>
    <scope>NUCLEOTIDE SEQUENCE</scope>
    <source>
        <strain evidence="9">2014D-0197</strain>
        <strain evidence="8 11">2016D-0221</strain>
        <strain evidence="10">D4313</strain>
    </source>
</reference>
<dbReference type="GO" id="GO:0015074">
    <property type="term" value="P:DNA integration"/>
    <property type="evidence" value="ECO:0007669"/>
    <property type="project" value="UniProtKB-KW"/>
</dbReference>
<dbReference type="InterPro" id="IPR010998">
    <property type="entry name" value="Integrase_recombinase_N"/>
</dbReference>
<evidence type="ECO:0000256" key="5">
    <source>
        <dbReference type="PROSITE-ProRule" id="PRU01248"/>
    </source>
</evidence>
<keyword evidence="2" id="KW-0229">DNA integration</keyword>
<dbReference type="InterPro" id="IPR053876">
    <property type="entry name" value="Phage_int_M"/>
</dbReference>
<dbReference type="PANTHER" id="PTHR30629:SF2">
    <property type="entry name" value="PROPHAGE INTEGRASE INTS-RELATED"/>
    <property type="match status" value="1"/>
</dbReference>
<dbReference type="InterPro" id="IPR013762">
    <property type="entry name" value="Integrase-like_cat_sf"/>
</dbReference>
<dbReference type="InterPro" id="IPR044068">
    <property type="entry name" value="CB"/>
</dbReference>
<dbReference type="GO" id="GO:0003677">
    <property type="term" value="F:DNA binding"/>
    <property type="evidence" value="ECO:0007669"/>
    <property type="project" value="UniProtKB-UniRule"/>
</dbReference>
<dbReference type="InterPro" id="IPR050808">
    <property type="entry name" value="Phage_Integrase"/>
</dbReference>
<dbReference type="EMBL" id="AACCXK010000011">
    <property type="protein sequence ID" value="EAK0453354.1"/>
    <property type="molecule type" value="Genomic_DNA"/>
</dbReference>
<dbReference type="Gene3D" id="1.10.443.10">
    <property type="entry name" value="Intergrase catalytic core"/>
    <property type="match status" value="1"/>
</dbReference>
<evidence type="ECO:0000256" key="3">
    <source>
        <dbReference type="ARBA" id="ARBA00023125"/>
    </source>
</evidence>
<dbReference type="InterPro" id="IPR011010">
    <property type="entry name" value="DNA_brk_join_enz"/>
</dbReference>
<comment type="caution">
    <text evidence="9">The sequence shown here is derived from an EMBL/GenBank/DDBJ whole genome shotgun (WGS) entry which is preliminary data.</text>
</comment>
<dbReference type="EMBL" id="AABQDW010000004">
    <property type="protein sequence ID" value="EAI5407791.1"/>
    <property type="molecule type" value="Genomic_DNA"/>
</dbReference>
<feature type="domain" description="Tyr recombinase" evidence="6">
    <location>
        <begin position="210"/>
        <end position="394"/>
    </location>
</feature>
<evidence type="ECO:0000313" key="8">
    <source>
        <dbReference type="EMBL" id="EAI5407791.1"/>
    </source>
</evidence>
<evidence type="ECO:0000256" key="2">
    <source>
        <dbReference type="ARBA" id="ARBA00022908"/>
    </source>
</evidence>
<dbReference type="CDD" id="cd00801">
    <property type="entry name" value="INT_P4_C"/>
    <property type="match status" value="1"/>
</dbReference>
<sequence length="412" mass="47452">MTTTIRQTTPLKDSDVKKLEYKGGKFSKYALGGVANLYLFIYKPNLKGSSIKKYKIKINANFHSITDEYNQEMVYPDTSLNKARHKVRILQQELIQKAKESISPNFDKLANEYFKNRSNKIAIKTAEKEQGRYKNYIKETLGDKPINKISYKSIVDLLLNIEAKFTRETAERVKMVINGIFKYSLSLGVIEANPTPTTSVFYNQQRVSKPRLAIIEPEEIKELIRSINTYKNPTVKNALFFTMLTAQRQNQILNLKWSNIEVKNGITFIRFSSEIMKMKRTHLTALSSQALEIIESQKTFRVNEYVFGMVNNKGIMSDCTMLQALNDMGYKGKHSTHGFRATFSTIMAENEHKHNLSSELIELCLAHSTTTIKGKVASAYDRSFKLEQQLMAYEWYSNFINDLEPLQIAKFN</sequence>
<dbReference type="GO" id="GO:0006310">
    <property type="term" value="P:DNA recombination"/>
    <property type="evidence" value="ECO:0007669"/>
    <property type="project" value="UniProtKB-KW"/>
</dbReference>
<dbReference type="RefSeq" id="WP_065843900.1">
    <property type="nucleotide sequence ID" value="NZ_AABUZP020000066.1"/>
</dbReference>
<name>A0A5N7FZG1_CAMFE</name>
<organism evidence="9">
    <name type="scientific">Campylobacter fetus</name>
    <dbReference type="NCBI Taxonomy" id="196"/>
    <lineage>
        <taxon>Bacteria</taxon>
        <taxon>Pseudomonadati</taxon>
        <taxon>Campylobacterota</taxon>
        <taxon>Epsilonproteobacteria</taxon>
        <taxon>Campylobacterales</taxon>
        <taxon>Campylobacteraceae</taxon>
        <taxon>Campylobacter</taxon>
    </lineage>
</organism>
<dbReference type="SUPFAM" id="SSF56349">
    <property type="entry name" value="DNA breaking-rejoining enzymes"/>
    <property type="match status" value="1"/>
</dbReference>
<dbReference type="PANTHER" id="PTHR30629">
    <property type="entry name" value="PROPHAGE INTEGRASE"/>
    <property type="match status" value="1"/>
</dbReference>
<dbReference type="PROSITE" id="PS51900">
    <property type="entry name" value="CB"/>
    <property type="match status" value="1"/>
</dbReference>
<evidence type="ECO:0000259" key="7">
    <source>
        <dbReference type="PROSITE" id="PS51900"/>
    </source>
</evidence>
<evidence type="ECO:0000259" key="6">
    <source>
        <dbReference type="PROSITE" id="PS51898"/>
    </source>
</evidence>
<proteinExistence type="inferred from homology"/>
<protein>
    <submittedName>
        <fullName evidence="9">Site-specific integrase</fullName>
    </submittedName>
</protein>
<comment type="similarity">
    <text evidence="1">Belongs to the 'phage' integrase family.</text>
</comment>
<accession>A0A5N7FZG1</accession>
<dbReference type="EMBL" id="AACCXM010000003">
    <property type="protein sequence ID" value="EAK0468614.1"/>
    <property type="molecule type" value="Genomic_DNA"/>
</dbReference>
<dbReference type="AlphaFoldDB" id="A0A5N7FZG1"/>
<dbReference type="Pfam" id="PF22022">
    <property type="entry name" value="Phage_int_M"/>
    <property type="match status" value="1"/>
</dbReference>
<keyword evidence="4" id="KW-0233">DNA recombination</keyword>
<evidence type="ECO:0000313" key="10">
    <source>
        <dbReference type="EMBL" id="EAK0468614.1"/>
    </source>
</evidence>
<evidence type="ECO:0000313" key="9">
    <source>
        <dbReference type="EMBL" id="EAK0453354.1"/>
    </source>
</evidence>
<dbReference type="Proteomes" id="UP000557842">
    <property type="component" value="Unassembled WGS sequence"/>
</dbReference>
<dbReference type="Gene3D" id="1.10.150.130">
    <property type="match status" value="1"/>
</dbReference>